<comment type="caution">
    <text evidence="2">The sequence shown here is derived from an EMBL/GenBank/DDBJ whole genome shotgun (WGS) entry which is preliminary data.</text>
</comment>
<organism evidence="2 3">
    <name type="scientific">Anoxybacteroides tepidamans</name>
    <dbReference type="NCBI Taxonomy" id="265948"/>
    <lineage>
        <taxon>Bacteria</taxon>
        <taxon>Bacillati</taxon>
        <taxon>Bacillota</taxon>
        <taxon>Bacilli</taxon>
        <taxon>Bacillales</taxon>
        <taxon>Anoxybacillaceae</taxon>
        <taxon>Anoxybacteroides</taxon>
    </lineage>
</organism>
<feature type="coiled-coil region" evidence="1">
    <location>
        <begin position="28"/>
        <end position="55"/>
    </location>
</feature>
<keyword evidence="3" id="KW-1185">Reference proteome</keyword>
<gene>
    <name evidence="2" type="ORF">HNQ34_001768</name>
</gene>
<name>A0A7W8IQ72_9BACL</name>
<evidence type="ECO:0000256" key="1">
    <source>
        <dbReference type="SAM" id="Coils"/>
    </source>
</evidence>
<sequence length="62" mass="7161">MMCKKCYGKGYAVKEVIPGAFAYTPCDCEHAQLARQQAEEEMSEFRKRLREAKERLKMEVSG</sequence>
<dbReference type="AlphaFoldDB" id="A0A7W8IQ72"/>
<dbReference type="RefSeq" id="WP_183253614.1">
    <property type="nucleotide sequence ID" value="NZ_JACHEP010000008.1"/>
</dbReference>
<protein>
    <recommendedName>
        <fullName evidence="4">Phage protein</fullName>
    </recommendedName>
</protein>
<proteinExistence type="predicted"/>
<accession>A0A7W8IQ72</accession>
<reference evidence="2 3" key="1">
    <citation type="submission" date="2020-08" db="EMBL/GenBank/DDBJ databases">
        <title>Genomic Encyclopedia of Type Strains, Phase IV (KMG-IV): sequencing the most valuable type-strain genomes for metagenomic binning, comparative biology and taxonomic classification.</title>
        <authorList>
            <person name="Goeker M."/>
        </authorList>
    </citation>
    <scope>NUCLEOTIDE SEQUENCE [LARGE SCALE GENOMIC DNA]</scope>
    <source>
        <strain evidence="2 3">DSM 16325</strain>
    </source>
</reference>
<evidence type="ECO:0008006" key="4">
    <source>
        <dbReference type="Google" id="ProtNLM"/>
    </source>
</evidence>
<dbReference type="EMBL" id="JACHEP010000008">
    <property type="protein sequence ID" value="MBB5324670.1"/>
    <property type="molecule type" value="Genomic_DNA"/>
</dbReference>
<evidence type="ECO:0000313" key="3">
    <source>
        <dbReference type="Proteomes" id="UP000520011"/>
    </source>
</evidence>
<evidence type="ECO:0000313" key="2">
    <source>
        <dbReference type="EMBL" id="MBB5324670.1"/>
    </source>
</evidence>
<dbReference type="Proteomes" id="UP000520011">
    <property type="component" value="Unassembled WGS sequence"/>
</dbReference>
<keyword evidence="1" id="KW-0175">Coiled coil</keyword>